<keyword evidence="8" id="KW-1185">Reference proteome</keyword>
<feature type="transmembrane region" description="Helical" evidence="5">
    <location>
        <begin position="253"/>
        <end position="274"/>
    </location>
</feature>
<dbReference type="PANTHER" id="PTHR43066">
    <property type="entry name" value="RHOMBOID-RELATED PROTEIN"/>
    <property type="match status" value="1"/>
</dbReference>
<feature type="domain" description="Peptidase S54 rhomboid" evidence="6">
    <location>
        <begin position="126"/>
        <end position="270"/>
    </location>
</feature>
<evidence type="ECO:0000259" key="6">
    <source>
        <dbReference type="Pfam" id="PF01694"/>
    </source>
</evidence>
<feature type="transmembrane region" description="Helical" evidence="5">
    <location>
        <begin position="91"/>
        <end position="111"/>
    </location>
</feature>
<accession>A0AAV9IFN1</accession>
<comment type="caution">
    <text evidence="7">The sequence shown here is derived from an EMBL/GenBank/DDBJ whole genome shotgun (WGS) entry which is preliminary data.</text>
</comment>
<dbReference type="InterPro" id="IPR035952">
    <property type="entry name" value="Rhomboid-like_sf"/>
</dbReference>
<dbReference type="PANTHER" id="PTHR43066:SF5">
    <property type="entry name" value="RHOMBOID-LIKE PROTEIN 11, CHLOROPLASTIC-RELATED"/>
    <property type="match status" value="1"/>
</dbReference>
<evidence type="ECO:0000313" key="8">
    <source>
        <dbReference type="Proteomes" id="UP001300502"/>
    </source>
</evidence>
<dbReference type="GO" id="GO:0016020">
    <property type="term" value="C:membrane"/>
    <property type="evidence" value="ECO:0007669"/>
    <property type="project" value="UniProtKB-SubCell"/>
</dbReference>
<dbReference type="Proteomes" id="UP001300502">
    <property type="component" value="Unassembled WGS sequence"/>
</dbReference>
<keyword evidence="3 5" id="KW-1133">Transmembrane helix</keyword>
<keyword evidence="2 5" id="KW-0812">Transmembrane</keyword>
<sequence>MLFIATANICKKQLVNSCVPCCFHRKLAKSEKYLKVDKRPDCSFFVSLQLHKPNSHVSPEREKPEIQKVSLGETIKVQTSNLPLARNTSDWGIFVLILLNLLLFLASRFIWPDILSLLVLNHRHPRWWQFVTYSFCHQTWSHLSNNLFFLLIFGKLVEEEEGAWGLFFSYCVCAFGSALSSWLLLPKHSISVGASGAVFGLFTICVLTRFSWNWKRLLEFLILGQYVYQILGTEMRLAASNSSSKWSALAINHVGHIAGSITGILLVLFLRLLVASYSGRGFNKTD</sequence>
<comment type="subcellular location">
    <subcellularLocation>
        <location evidence="1">Membrane</location>
        <topology evidence="1">Multi-pass membrane protein</topology>
    </subcellularLocation>
</comment>
<dbReference type="EMBL" id="JANCYU010000036">
    <property type="protein sequence ID" value="KAK4526031.1"/>
    <property type="molecule type" value="Genomic_DNA"/>
</dbReference>
<reference evidence="7 8" key="1">
    <citation type="submission" date="2022-07" db="EMBL/GenBank/DDBJ databases">
        <title>Genome-wide signatures of adaptation to extreme environments.</title>
        <authorList>
            <person name="Cho C.H."/>
            <person name="Yoon H.S."/>
        </authorList>
    </citation>
    <scope>NUCLEOTIDE SEQUENCE [LARGE SCALE GENOMIC DNA]</scope>
    <source>
        <strain evidence="7 8">108.79 E11</strain>
    </source>
</reference>
<dbReference type="InterPro" id="IPR022764">
    <property type="entry name" value="Peptidase_S54_rhomboid_dom"/>
</dbReference>
<protein>
    <recommendedName>
        <fullName evidence="6">Peptidase S54 rhomboid domain-containing protein</fullName>
    </recommendedName>
</protein>
<evidence type="ECO:0000313" key="7">
    <source>
        <dbReference type="EMBL" id="KAK4526031.1"/>
    </source>
</evidence>
<evidence type="ECO:0000256" key="2">
    <source>
        <dbReference type="ARBA" id="ARBA00022692"/>
    </source>
</evidence>
<dbReference type="SUPFAM" id="SSF144091">
    <property type="entry name" value="Rhomboid-like"/>
    <property type="match status" value="1"/>
</dbReference>
<dbReference type="Pfam" id="PF01694">
    <property type="entry name" value="Rhomboid"/>
    <property type="match status" value="1"/>
</dbReference>
<gene>
    <name evidence="7" type="ORF">GAYE_SCF19G3942</name>
</gene>
<feature type="transmembrane region" description="Helical" evidence="5">
    <location>
        <begin position="190"/>
        <end position="210"/>
    </location>
</feature>
<dbReference type="Gene3D" id="1.20.1540.10">
    <property type="entry name" value="Rhomboid-like"/>
    <property type="match status" value="1"/>
</dbReference>
<evidence type="ECO:0000256" key="3">
    <source>
        <dbReference type="ARBA" id="ARBA00022989"/>
    </source>
</evidence>
<evidence type="ECO:0000256" key="1">
    <source>
        <dbReference type="ARBA" id="ARBA00004141"/>
    </source>
</evidence>
<dbReference type="FunFam" id="1.20.1540.10:FF:000013">
    <property type="entry name" value="Rhomboid protease aarA"/>
    <property type="match status" value="1"/>
</dbReference>
<feature type="transmembrane region" description="Helical" evidence="5">
    <location>
        <begin position="164"/>
        <end position="184"/>
    </location>
</feature>
<name>A0AAV9IFN1_9RHOD</name>
<keyword evidence="4 5" id="KW-0472">Membrane</keyword>
<evidence type="ECO:0000256" key="4">
    <source>
        <dbReference type="ARBA" id="ARBA00023136"/>
    </source>
</evidence>
<organism evidence="7 8">
    <name type="scientific">Galdieria yellowstonensis</name>
    <dbReference type="NCBI Taxonomy" id="3028027"/>
    <lineage>
        <taxon>Eukaryota</taxon>
        <taxon>Rhodophyta</taxon>
        <taxon>Bangiophyceae</taxon>
        <taxon>Galdieriales</taxon>
        <taxon>Galdieriaceae</taxon>
        <taxon>Galdieria</taxon>
    </lineage>
</organism>
<dbReference type="AlphaFoldDB" id="A0AAV9IFN1"/>
<proteinExistence type="predicted"/>
<dbReference type="GO" id="GO:0004252">
    <property type="term" value="F:serine-type endopeptidase activity"/>
    <property type="evidence" value="ECO:0007669"/>
    <property type="project" value="InterPro"/>
</dbReference>
<evidence type="ECO:0000256" key="5">
    <source>
        <dbReference type="SAM" id="Phobius"/>
    </source>
</evidence>